<dbReference type="EMBL" id="BEXB01000039">
    <property type="protein sequence ID" value="GAY78069.1"/>
    <property type="molecule type" value="Genomic_DNA"/>
</dbReference>
<proteinExistence type="predicted"/>
<dbReference type="Proteomes" id="UP000319716">
    <property type="component" value="Unassembled WGS sequence"/>
</dbReference>
<evidence type="ECO:0000313" key="2">
    <source>
        <dbReference type="Proteomes" id="UP000319716"/>
    </source>
</evidence>
<comment type="caution">
    <text evidence="1">The sequence shown here is derived from an EMBL/GenBank/DDBJ whole genome shotgun (WGS) entry which is preliminary data.</text>
</comment>
<evidence type="ECO:0000313" key="1">
    <source>
        <dbReference type="EMBL" id="GAY78069.1"/>
    </source>
</evidence>
<sequence>MAASMRTSLRSVKHQLNGITSDFLGGRSEDCEKASLCCV</sequence>
<protein>
    <submittedName>
        <fullName evidence="1">Uncharacterized protein</fullName>
    </submittedName>
</protein>
<organism evidence="1 2">
    <name type="scientific">Sporolactobacillus inulinus</name>
    <dbReference type="NCBI Taxonomy" id="2078"/>
    <lineage>
        <taxon>Bacteria</taxon>
        <taxon>Bacillati</taxon>
        <taxon>Bacillota</taxon>
        <taxon>Bacilli</taxon>
        <taxon>Bacillales</taxon>
        <taxon>Sporolactobacillaceae</taxon>
        <taxon>Sporolactobacillus</taxon>
    </lineage>
</organism>
<reference evidence="1 2" key="1">
    <citation type="submission" date="2017-11" db="EMBL/GenBank/DDBJ databases">
        <title>Draft Genome Sequence of Sporolactobacillus inulinus NBRC 111894 Isolated from Koso, a Japanese Sugar-Vegetable Fermented Beverage.</title>
        <authorList>
            <person name="Chiou T.Y."/>
            <person name="Oshima K."/>
            <person name="Suda W."/>
            <person name="Hattori M."/>
            <person name="Takahashi T."/>
        </authorList>
    </citation>
    <scope>NUCLEOTIDE SEQUENCE [LARGE SCALE GENOMIC DNA]</scope>
    <source>
        <strain evidence="1 2">NBRC111894</strain>
    </source>
</reference>
<name>A0A4Y1ZGB4_9BACL</name>
<dbReference type="AlphaFoldDB" id="A0A4Y1ZGB4"/>
<gene>
    <name evidence="1" type="ORF">NBRC111894_3623</name>
</gene>
<accession>A0A4Y1ZGB4</accession>